<gene>
    <name evidence="3" type="ORF">PARMNEM_LOCUS15647</name>
</gene>
<evidence type="ECO:0000259" key="2">
    <source>
        <dbReference type="SMART" id="SM00848"/>
    </source>
</evidence>
<comment type="caution">
    <text evidence="3">The sequence shown here is derived from an EMBL/GenBank/DDBJ whole genome shotgun (WGS) entry which is preliminary data.</text>
</comment>
<accession>A0AAV1LN27</accession>
<dbReference type="Proteomes" id="UP001314205">
    <property type="component" value="Unassembled WGS sequence"/>
</dbReference>
<feature type="chain" id="PRO_5043707340" description="Cathepsin propeptide inhibitor domain-containing protein" evidence="1">
    <location>
        <begin position="20"/>
        <end position="124"/>
    </location>
</feature>
<dbReference type="InterPro" id="IPR013201">
    <property type="entry name" value="Prot_inhib_I29"/>
</dbReference>
<keyword evidence="4" id="KW-1185">Reference proteome</keyword>
<feature type="signal peptide" evidence="1">
    <location>
        <begin position="1"/>
        <end position="19"/>
    </location>
</feature>
<dbReference type="Pfam" id="PF08246">
    <property type="entry name" value="Inhibitor_I29"/>
    <property type="match status" value="1"/>
</dbReference>
<protein>
    <recommendedName>
        <fullName evidence="2">Cathepsin propeptide inhibitor domain-containing protein</fullName>
    </recommendedName>
</protein>
<dbReference type="AlphaFoldDB" id="A0AAV1LN27"/>
<dbReference type="EMBL" id="CAVLGL010000093">
    <property type="protein sequence ID" value="CAK1596275.1"/>
    <property type="molecule type" value="Genomic_DNA"/>
</dbReference>
<keyword evidence="1" id="KW-0732">Signal</keyword>
<feature type="domain" description="Cathepsin propeptide inhibitor" evidence="2">
    <location>
        <begin position="63"/>
        <end position="119"/>
    </location>
</feature>
<proteinExistence type="predicted"/>
<evidence type="ECO:0000313" key="4">
    <source>
        <dbReference type="Proteomes" id="UP001314205"/>
    </source>
</evidence>
<name>A0AAV1LN27_9NEOP</name>
<sequence>MKQIFLAIVSLTIITLVSAVEYKDETFDDYGELEFRSEIISEESDITADEKPTYKLKDAPKLFTEFVKNYSKEYKDEADFYKHYDNFVANLDEIIRINKENEDSVADINMFADLDEKELEPLVG</sequence>
<evidence type="ECO:0000256" key="1">
    <source>
        <dbReference type="SAM" id="SignalP"/>
    </source>
</evidence>
<dbReference type="InterPro" id="IPR038765">
    <property type="entry name" value="Papain-like_cys_pep_sf"/>
</dbReference>
<dbReference type="SMART" id="SM00848">
    <property type="entry name" value="Inhibitor_I29"/>
    <property type="match status" value="1"/>
</dbReference>
<dbReference type="SUPFAM" id="SSF54001">
    <property type="entry name" value="Cysteine proteinases"/>
    <property type="match status" value="1"/>
</dbReference>
<organism evidence="3 4">
    <name type="scientific">Parnassius mnemosyne</name>
    <name type="common">clouded apollo</name>
    <dbReference type="NCBI Taxonomy" id="213953"/>
    <lineage>
        <taxon>Eukaryota</taxon>
        <taxon>Metazoa</taxon>
        <taxon>Ecdysozoa</taxon>
        <taxon>Arthropoda</taxon>
        <taxon>Hexapoda</taxon>
        <taxon>Insecta</taxon>
        <taxon>Pterygota</taxon>
        <taxon>Neoptera</taxon>
        <taxon>Endopterygota</taxon>
        <taxon>Lepidoptera</taxon>
        <taxon>Glossata</taxon>
        <taxon>Ditrysia</taxon>
        <taxon>Papilionoidea</taxon>
        <taxon>Papilionidae</taxon>
        <taxon>Parnassiinae</taxon>
        <taxon>Parnassini</taxon>
        <taxon>Parnassius</taxon>
        <taxon>Driopa</taxon>
    </lineage>
</organism>
<reference evidence="3 4" key="1">
    <citation type="submission" date="2023-11" db="EMBL/GenBank/DDBJ databases">
        <authorList>
            <person name="Hedman E."/>
            <person name="Englund M."/>
            <person name="Stromberg M."/>
            <person name="Nyberg Akerstrom W."/>
            <person name="Nylinder S."/>
            <person name="Jareborg N."/>
            <person name="Kallberg Y."/>
            <person name="Kronander E."/>
        </authorList>
    </citation>
    <scope>NUCLEOTIDE SEQUENCE [LARGE SCALE GENOMIC DNA]</scope>
</reference>
<dbReference type="Gene3D" id="1.10.287.2250">
    <property type="match status" value="1"/>
</dbReference>
<evidence type="ECO:0000313" key="3">
    <source>
        <dbReference type="EMBL" id="CAK1596275.1"/>
    </source>
</evidence>